<dbReference type="PANTHER" id="PTHR37984:SF5">
    <property type="entry name" value="PROTEIN NYNRIN-LIKE"/>
    <property type="match status" value="1"/>
</dbReference>
<dbReference type="Pfam" id="PF02023">
    <property type="entry name" value="SCAN"/>
    <property type="match status" value="1"/>
</dbReference>
<dbReference type="EMBL" id="JAWZYT010001083">
    <property type="protein sequence ID" value="KAK4315747.1"/>
    <property type="molecule type" value="Genomic_DNA"/>
</dbReference>
<evidence type="ECO:0000313" key="4">
    <source>
        <dbReference type="Proteomes" id="UP001292094"/>
    </source>
</evidence>
<dbReference type="Gene3D" id="3.30.70.270">
    <property type="match status" value="1"/>
</dbReference>
<reference evidence="3" key="1">
    <citation type="submission" date="2023-11" db="EMBL/GenBank/DDBJ databases">
        <title>Genome assemblies of two species of porcelain crab, Petrolisthes cinctipes and Petrolisthes manimaculis (Anomura: Porcellanidae).</title>
        <authorList>
            <person name="Angst P."/>
        </authorList>
    </citation>
    <scope>NUCLEOTIDE SEQUENCE</scope>
    <source>
        <strain evidence="3">PB745_02</strain>
        <tissue evidence="3">Gill</tissue>
    </source>
</reference>
<dbReference type="InterPro" id="IPR043502">
    <property type="entry name" value="DNA/RNA_pol_sf"/>
</dbReference>
<name>A0AAE1PZP1_9EUCA</name>
<feature type="domain" description="SCAN box" evidence="2">
    <location>
        <begin position="63"/>
        <end position="148"/>
    </location>
</feature>
<dbReference type="PANTHER" id="PTHR37984">
    <property type="entry name" value="PROTEIN CBG26694"/>
    <property type="match status" value="1"/>
</dbReference>
<evidence type="ECO:0008006" key="5">
    <source>
        <dbReference type="Google" id="ProtNLM"/>
    </source>
</evidence>
<dbReference type="CDD" id="cd01647">
    <property type="entry name" value="RT_LTR"/>
    <property type="match status" value="1"/>
</dbReference>
<evidence type="ECO:0000313" key="3">
    <source>
        <dbReference type="EMBL" id="KAK4315747.1"/>
    </source>
</evidence>
<evidence type="ECO:0000259" key="2">
    <source>
        <dbReference type="Pfam" id="PF02023"/>
    </source>
</evidence>
<dbReference type="InterPro" id="IPR050951">
    <property type="entry name" value="Retrovirus_Pol_polyprotein"/>
</dbReference>
<dbReference type="Gene3D" id="3.10.10.10">
    <property type="entry name" value="HIV Type 1 Reverse Transcriptase, subunit A, domain 1"/>
    <property type="match status" value="1"/>
</dbReference>
<dbReference type="Proteomes" id="UP001292094">
    <property type="component" value="Unassembled WGS sequence"/>
</dbReference>
<dbReference type="GO" id="GO:0071897">
    <property type="term" value="P:DNA biosynthetic process"/>
    <property type="evidence" value="ECO:0007669"/>
    <property type="project" value="UniProtKB-ARBA"/>
</dbReference>
<comment type="caution">
    <text evidence="3">The sequence shown here is derived from an EMBL/GenBank/DDBJ whole genome shotgun (WGS) entry which is preliminary data.</text>
</comment>
<dbReference type="InterPro" id="IPR043128">
    <property type="entry name" value="Rev_trsase/Diguanyl_cyclase"/>
</dbReference>
<gene>
    <name evidence="3" type="ORF">Pmani_013053</name>
</gene>
<dbReference type="InterPro" id="IPR000477">
    <property type="entry name" value="RT_dom"/>
</dbReference>
<protein>
    <recommendedName>
        <fullName evidence="5">Reverse transcriptase domain-containing protein</fullName>
    </recommendedName>
</protein>
<organism evidence="3 4">
    <name type="scientific">Petrolisthes manimaculis</name>
    <dbReference type="NCBI Taxonomy" id="1843537"/>
    <lineage>
        <taxon>Eukaryota</taxon>
        <taxon>Metazoa</taxon>
        <taxon>Ecdysozoa</taxon>
        <taxon>Arthropoda</taxon>
        <taxon>Crustacea</taxon>
        <taxon>Multicrustacea</taxon>
        <taxon>Malacostraca</taxon>
        <taxon>Eumalacostraca</taxon>
        <taxon>Eucarida</taxon>
        <taxon>Decapoda</taxon>
        <taxon>Pleocyemata</taxon>
        <taxon>Anomura</taxon>
        <taxon>Galatheoidea</taxon>
        <taxon>Porcellanidae</taxon>
        <taxon>Petrolisthes</taxon>
    </lineage>
</organism>
<dbReference type="SUPFAM" id="SSF56672">
    <property type="entry name" value="DNA/RNA polymerases"/>
    <property type="match status" value="1"/>
</dbReference>
<dbReference type="InterPro" id="IPR038269">
    <property type="entry name" value="SCAN_sf"/>
</dbReference>
<evidence type="ECO:0000259" key="1">
    <source>
        <dbReference type="Pfam" id="PF00078"/>
    </source>
</evidence>
<dbReference type="Pfam" id="PF00078">
    <property type="entry name" value="RVT_1"/>
    <property type="match status" value="1"/>
</dbReference>
<keyword evidence="4" id="KW-1185">Reference proteome</keyword>
<dbReference type="InterPro" id="IPR003309">
    <property type="entry name" value="SCAN_dom"/>
</dbReference>
<accession>A0AAE1PZP1</accession>
<dbReference type="SUPFAM" id="SSF47353">
    <property type="entry name" value="Retrovirus capsid dimerization domain-like"/>
    <property type="match status" value="1"/>
</dbReference>
<proteinExistence type="predicted"/>
<dbReference type="AlphaFoldDB" id="A0AAE1PZP1"/>
<sequence length="426" mass="49110">MFFIQFEKLATSLNWERQYWTNLVQCKFIGKARKIYNSLSDDDSRDYSIVKNSVLQAYDQVEETYRLNFRNLQKHHNAFVEFANELGRLYDKCLTASKLSTFDELKELMLLEQFKFRVPPEIRMYLNEREIREVSRAAKLADTYVLTHRVSRETKRYVKADSYGRPPMDSVDVNRSEKNSGVSKFYPSTEPGVCALVTHDVELQPGTQPVKQAPYRVSPQKRERIKTAVQYLQQHHIMEPSDSPWASPCVLVPKVDETDRLCTDYRAVNKVTISDSFPLPHLDDLLDTIGTSQFVRKIDLLRGYYQVPLTPRAKKISACVTSEGLWQYRYMPFGLKNAPATFQRMMNQVTSGLEGTQVYLDDLLVVADSWEEHLLRLEQLFDRLSAKCELSRATVTYLGHVVGQGKTAPKTAKIEAIDMDSEDSLV</sequence>
<dbReference type="Gene3D" id="1.10.4020.10">
    <property type="entry name" value="DNA breaking-rejoining enzymes"/>
    <property type="match status" value="1"/>
</dbReference>
<feature type="domain" description="Reverse transcriptase" evidence="1">
    <location>
        <begin position="253"/>
        <end position="399"/>
    </location>
</feature>